<protein>
    <submittedName>
        <fullName evidence="2">Uncharacterized protein</fullName>
    </submittedName>
</protein>
<accession>A0AAP0PAM5</accession>
<dbReference type="AlphaFoldDB" id="A0AAP0PAM5"/>
<evidence type="ECO:0000313" key="2">
    <source>
        <dbReference type="EMBL" id="KAK9137618.1"/>
    </source>
</evidence>
<feature type="region of interest" description="Disordered" evidence="1">
    <location>
        <begin position="78"/>
        <end position="106"/>
    </location>
</feature>
<keyword evidence="3" id="KW-1185">Reference proteome</keyword>
<sequence>MCLGICAHLNGRRTSRLVLVLELRGRIRAVYRRCKVNNIDLAGFSQFLSTMGEFTRGTTQPFIPPVWDGHLLTAAVAPLRPPQSTGDLKETLSRKKKKEKRDKKER</sequence>
<evidence type="ECO:0000256" key="1">
    <source>
        <dbReference type="SAM" id="MobiDB-lite"/>
    </source>
</evidence>
<proteinExistence type="predicted"/>
<evidence type="ECO:0000313" key="3">
    <source>
        <dbReference type="Proteomes" id="UP001417504"/>
    </source>
</evidence>
<reference evidence="2 3" key="1">
    <citation type="submission" date="2024-01" db="EMBL/GenBank/DDBJ databases">
        <title>Genome assemblies of Stephania.</title>
        <authorList>
            <person name="Yang L."/>
        </authorList>
    </citation>
    <scope>NUCLEOTIDE SEQUENCE [LARGE SCALE GENOMIC DNA]</scope>
    <source>
        <strain evidence="2">QJT</strain>
        <tissue evidence="2">Leaf</tissue>
    </source>
</reference>
<dbReference type="EMBL" id="JBBNAE010000003">
    <property type="protein sequence ID" value="KAK9137618.1"/>
    <property type="molecule type" value="Genomic_DNA"/>
</dbReference>
<gene>
    <name evidence="2" type="ORF">Sjap_008212</name>
</gene>
<name>A0AAP0PAM5_9MAGN</name>
<comment type="caution">
    <text evidence="2">The sequence shown here is derived from an EMBL/GenBank/DDBJ whole genome shotgun (WGS) entry which is preliminary data.</text>
</comment>
<organism evidence="2 3">
    <name type="scientific">Stephania japonica</name>
    <dbReference type="NCBI Taxonomy" id="461633"/>
    <lineage>
        <taxon>Eukaryota</taxon>
        <taxon>Viridiplantae</taxon>
        <taxon>Streptophyta</taxon>
        <taxon>Embryophyta</taxon>
        <taxon>Tracheophyta</taxon>
        <taxon>Spermatophyta</taxon>
        <taxon>Magnoliopsida</taxon>
        <taxon>Ranunculales</taxon>
        <taxon>Menispermaceae</taxon>
        <taxon>Menispermoideae</taxon>
        <taxon>Cissampelideae</taxon>
        <taxon>Stephania</taxon>
    </lineage>
</organism>
<dbReference type="Proteomes" id="UP001417504">
    <property type="component" value="Unassembled WGS sequence"/>
</dbReference>
<feature type="compositionally biased region" description="Basic residues" evidence="1">
    <location>
        <begin position="94"/>
        <end position="106"/>
    </location>
</feature>